<keyword evidence="4" id="KW-1185">Reference proteome</keyword>
<evidence type="ECO:0000313" key="3">
    <source>
        <dbReference type="EMBL" id="TLP77182.1"/>
    </source>
</evidence>
<feature type="domain" description="ChlI/MoxR AAA lid" evidence="2">
    <location>
        <begin position="233"/>
        <end position="299"/>
    </location>
</feature>
<dbReference type="CDD" id="cd00009">
    <property type="entry name" value="AAA"/>
    <property type="match status" value="1"/>
</dbReference>
<dbReference type="OrthoDB" id="9775079at2"/>
<dbReference type="Pfam" id="PF07728">
    <property type="entry name" value="AAA_5"/>
    <property type="match status" value="1"/>
</dbReference>
<evidence type="ECO:0000259" key="1">
    <source>
        <dbReference type="Pfam" id="PF07728"/>
    </source>
</evidence>
<protein>
    <submittedName>
        <fullName evidence="3">Magnesium chelatase ATPase subunit I</fullName>
    </submittedName>
</protein>
<organism evidence="3 4">
    <name type="scientific">Nesterenkonia sphaerica</name>
    <dbReference type="NCBI Taxonomy" id="1804988"/>
    <lineage>
        <taxon>Bacteria</taxon>
        <taxon>Bacillati</taxon>
        <taxon>Actinomycetota</taxon>
        <taxon>Actinomycetes</taxon>
        <taxon>Micrococcales</taxon>
        <taxon>Micrococcaceae</taxon>
        <taxon>Nesterenkonia</taxon>
    </lineage>
</organism>
<dbReference type="InterPro" id="IPR011704">
    <property type="entry name" value="ATPase_dyneun-rel_AAA"/>
</dbReference>
<evidence type="ECO:0000313" key="4">
    <source>
        <dbReference type="Proteomes" id="UP000306544"/>
    </source>
</evidence>
<dbReference type="InterPro" id="IPR041628">
    <property type="entry name" value="ChlI/MoxR_AAA_lid"/>
</dbReference>
<dbReference type="GO" id="GO:0016887">
    <property type="term" value="F:ATP hydrolysis activity"/>
    <property type="evidence" value="ECO:0007669"/>
    <property type="project" value="InterPro"/>
</dbReference>
<dbReference type="PANTHER" id="PTHR32039">
    <property type="entry name" value="MAGNESIUM-CHELATASE SUBUNIT CHLI"/>
    <property type="match status" value="1"/>
</dbReference>
<sequence>MKTRESYLFPFSAVLGQDELKSCLILTAVDPRISGVLALGDRGTAKTTTIRSLGQLLTAHGLNMPVVDLPLGASEDRILGTMDIQRALNGEVAFAPGILSDAHGGFLYIDEVNLLDDFLVDVLLDVSASGVNRVERDGVSHVHPARYVLVGSGNPEEGQLRPQLEDRFGLATQVRTIRDKGLRAEIVRRRIQFDDDAAGFSAQWADTEEQVAHRIVNARTRLPHVHTPAHTAQQIVDICIEAGAVGHRAEIVLTRTARALAALGGRDEVTRSDVIFAAVPTLQHRMVEEPRTRQTSGSTRVKLAAARVLGLRAA</sequence>
<proteinExistence type="predicted"/>
<comment type="caution">
    <text evidence="3">The sequence shown here is derived from an EMBL/GenBank/DDBJ whole genome shotgun (WGS) entry which is preliminary data.</text>
</comment>
<dbReference type="InterPro" id="IPR027417">
    <property type="entry name" value="P-loop_NTPase"/>
</dbReference>
<dbReference type="Proteomes" id="UP000306544">
    <property type="component" value="Unassembled WGS sequence"/>
</dbReference>
<dbReference type="SUPFAM" id="SSF52540">
    <property type="entry name" value="P-loop containing nucleoside triphosphate hydrolases"/>
    <property type="match status" value="1"/>
</dbReference>
<dbReference type="GO" id="GO:0005524">
    <property type="term" value="F:ATP binding"/>
    <property type="evidence" value="ECO:0007669"/>
    <property type="project" value="InterPro"/>
</dbReference>
<dbReference type="RefSeq" id="WP_138169887.1">
    <property type="nucleotide sequence ID" value="NZ_VAWA01000005.1"/>
</dbReference>
<gene>
    <name evidence="3" type="ORF">FEF27_05690</name>
</gene>
<dbReference type="InterPro" id="IPR045006">
    <property type="entry name" value="CHLI-like"/>
</dbReference>
<dbReference type="Pfam" id="PF17863">
    <property type="entry name" value="AAA_lid_2"/>
    <property type="match status" value="1"/>
</dbReference>
<dbReference type="EMBL" id="VAWA01000005">
    <property type="protein sequence ID" value="TLP77182.1"/>
    <property type="molecule type" value="Genomic_DNA"/>
</dbReference>
<reference evidence="3 4" key="1">
    <citation type="submission" date="2019-05" db="EMBL/GenBank/DDBJ databases">
        <title>Nesterenkonia sp. GY239, isolated from the Southern Atlantic Ocean.</title>
        <authorList>
            <person name="Zhang G."/>
        </authorList>
    </citation>
    <scope>NUCLEOTIDE SEQUENCE [LARGE SCALE GENOMIC DNA]</scope>
    <source>
        <strain evidence="3 4">GY239</strain>
    </source>
</reference>
<dbReference type="Gene3D" id="3.40.50.300">
    <property type="entry name" value="P-loop containing nucleotide triphosphate hydrolases"/>
    <property type="match status" value="1"/>
</dbReference>
<dbReference type="Gene3D" id="1.10.8.80">
    <property type="entry name" value="Magnesium chelatase subunit I, C-Terminal domain"/>
    <property type="match status" value="1"/>
</dbReference>
<accession>A0A5R9AEI9</accession>
<dbReference type="PANTHER" id="PTHR32039:SF9">
    <property type="entry name" value="MAGNESIUM-CHELATASE SUBUNIT CHLI-2, CHLOROPLASTIC"/>
    <property type="match status" value="1"/>
</dbReference>
<evidence type="ECO:0000259" key="2">
    <source>
        <dbReference type="Pfam" id="PF17863"/>
    </source>
</evidence>
<name>A0A5R9AEI9_9MICC</name>
<feature type="domain" description="ATPase dynein-related AAA" evidence="1">
    <location>
        <begin position="36"/>
        <end position="168"/>
    </location>
</feature>
<dbReference type="AlphaFoldDB" id="A0A5R9AEI9"/>